<evidence type="ECO:0000256" key="1">
    <source>
        <dbReference type="ARBA" id="ARBA00001966"/>
    </source>
</evidence>
<accession>A0A1Y4QQV0</accession>
<keyword evidence="4" id="KW-0949">S-adenosyl-L-methionine</keyword>
<dbReference type="PIRSF" id="PIRSF000371">
    <property type="entry name" value="PFL_act_enz"/>
    <property type="match status" value="1"/>
</dbReference>
<proteinExistence type="inferred from homology"/>
<dbReference type="SFLD" id="SFLDG01118">
    <property type="entry name" value="activating_enzymes__group_2"/>
    <property type="match status" value="1"/>
</dbReference>
<dbReference type="InterPro" id="IPR034457">
    <property type="entry name" value="Organic_radical-activating"/>
</dbReference>
<evidence type="ECO:0000256" key="6">
    <source>
        <dbReference type="ARBA" id="ARBA00023002"/>
    </source>
</evidence>
<comment type="caution">
    <text evidence="12">The sequence shown here is derived from an EMBL/GenBank/DDBJ whole genome shotgun (WGS) entry which is preliminary data.</text>
</comment>
<evidence type="ECO:0000313" key="13">
    <source>
        <dbReference type="Proteomes" id="UP000196258"/>
    </source>
</evidence>
<dbReference type="PANTHER" id="PTHR30352:SF14">
    <property type="entry name" value="PYRUVATE FORMATE-LYASE 3-ACTIVATING ENZYME-RELATED"/>
    <property type="match status" value="1"/>
</dbReference>
<dbReference type="Pfam" id="PF13353">
    <property type="entry name" value="Fer4_12"/>
    <property type="match status" value="1"/>
</dbReference>
<evidence type="ECO:0000313" key="12">
    <source>
        <dbReference type="EMBL" id="OUQ06663.1"/>
    </source>
</evidence>
<evidence type="ECO:0000256" key="7">
    <source>
        <dbReference type="ARBA" id="ARBA00023004"/>
    </source>
</evidence>
<dbReference type="SUPFAM" id="SSF54862">
    <property type="entry name" value="4Fe-4S ferredoxins"/>
    <property type="match status" value="1"/>
</dbReference>
<keyword evidence="3" id="KW-0004">4Fe-4S</keyword>
<evidence type="ECO:0000259" key="10">
    <source>
        <dbReference type="PROSITE" id="PS51379"/>
    </source>
</evidence>
<keyword evidence="5" id="KW-0479">Metal-binding</keyword>
<dbReference type="SFLD" id="SFLDG01066">
    <property type="entry name" value="organic_radical-activating_enz"/>
    <property type="match status" value="1"/>
</dbReference>
<dbReference type="InterPro" id="IPR058240">
    <property type="entry name" value="rSAM_sf"/>
</dbReference>
<dbReference type="PROSITE" id="PS01087">
    <property type="entry name" value="RADICAL_ACTIVATING"/>
    <property type="match status" value="1"/>
</dbReference>
<dbReference type="SUPFAM" id="SSF102114">
    <property type="entry name" value="Radical SAM enzymes"/>
    <property type="match status" value="1"/>
</dbReference>
<evidence type="ECO:0000256" key="5">
    <source>
        <dbReference type="ARBA" id="ARBA00022723"/>
    </source>
</evidence>
<name>A0A1Y4QQV0_9FIRM</name>
<organism evidence="12 13">
    <name type="scientific">Thomasclavelia spiroformis</name>
    <dbReference type="NCBI Taxonomy" id="29348"/>
    <lineage>
        <taxon>Bacteria</taxon>
        <taxon>Bacillati</taxon>
        <taxon>Bacillota</taxon>
        <taxon>Erysipelotrichia</taxon>
        <taxon>Erysipelotrichales</taxon>
        <taxon>Coprobacillaceae</taxon>
        <taxon>Thomasclavelia</taxon>
    </lineage>
</organism>
<comment type="cofactor">
    <cofactor evidence="1">
        <name>[4Fe-4S] cluster</name>
        <dbReference type="ChEBI" id="CHEBI:49883"/>
    </cofactor>
</comment>
<dbReference type="AlphaFoldDB" id="A0A1Y4QQV0"/>
<dbReference type="InterPro" id="IPR013785">
    <property type="entry name" value="Aldolase_TIM"/>
</dbReference>
<dbReference type="InterPro" id="IPR017896">
    <property type="entry name" value="4Fe4S_Fe-S-bd"/>
</dbReference>
<feature type="domain" description="Radical SAM core" evidence="11">
    <location>
        <begin position="13"/>
        <end position="293"/>
    </location>
</feature>
<comment type="catalytic activity">
    <reaction evidence="9">
        <text>glycyl-[protein] + reduced [flavodoxin] + S-adenosyl-L-methionine = glycin-2-yl radical-[protein] + semiquinone [flavodoxin] + 5'-deoxyadenosine + L-methionine + H(+)</text>
        <dbReference type="Rhea" id="RHEA:61976"/>
        <dbReference type="Rhea" id="RHEA-COMP:10622"/>
        <dbReference type="Rhea" id="RHEA-COMP:14480"/>
        <dbReference type="Rhea" id="RHEA-COMP:15993"/>
        <dbReference type="Rhea" id="RHEA-COMP:15994"/>
        <dbReference type="ChEBI" id="CHEBI:15378"/>
        <dbReference type="ChEBI" id="CHEBI:17319"/>
        <dbReference type="ChEBI" id="CHEBI:29947"/>
        <dbReference type="ChEBI" id="CHEBI:32722"/>
        <dbReference type="ChEBI" id="CHEBI:57618"/>
        <dbReference type="ChEBI" id="CHEBI:57844"/>
        <dbReference type="ChEBI" id="CHEBI:59789"/>
        <dbReference type="ChEBI" id="CHEBI:140311"/>
    </reaction>
</comment>
<dbReference type="Gene3D" id="3.80.30.10">
    <property type="entry name" value="pyruvate-formate lyase- activating enzyme"/>
    <property type="match status" value="1"/>
</dbReference>
<keyword evidence="6" id="KW-0560">Oxidoreductase</keyword>
<dbReference type="Proteomes" id="UP000196258">
    <property type="component" value="Unassembled WGS sequence"/>
</dbReference>
<dbReference type="InterPro" id="IPR001989">
    <property type="entry name" value="Radical_activat_CS"/>
</dbReference>
<sequence>MINVFNIEKFATHDGPGIRTTIFLKGCNLHCPWCANPESWSLKPTLMYDLRKCIKCKKCVNACKQKAISFDKKFLYNRLKCVYCKKCSESCLTQALTFAGKELSINTIVDEVMKDKDYFDNSNGGITISGGEPFVQFEAMMKLIKALKKQNLHIAIETTGNYPLEYLKQALPYLDLLLFDVKHLNYQKIKDVIGGNPKLIFNNLKFLASTCPEKVIIRTPVIPYFNNDEKTLQSIIDLAFELNITNINLLPYHTLGKNKWEQINKQYYLENEKMLEKETLKKYIQYGNDRGINIKIGG</sequence>
<feature type="domain" description="4Fe-4S ferredoxin-type" evidence="10">
    <location>
        <begin position="44"/>
        <end position="73"/>
    </location>
</feature>
<evidence type="ECO:0000259" key="11">
    <source>
        <dbReference type="PROSITE" id="PS51918"/>
    </source>
</evidence>
<dbReference type="PANTHER" id="PTHR30352">
    <property type="entry name" value="PYRUVATE FORMATE-LYASE-ACTIVATING ENZYME"/>
    <property type="match status" value="1"/>
</dbReference>
<dbReference type="PROSITE" id="PS51918">
    <property type="entry name" value="RADICAL_SAM"/>
    <property type="match status" value="1"/>
</dbReference>
<gene>
    <name evidence="12" type="ORF">B5E91_01675</name>
</gene>
<dbReference type="InterPro" id="IPR012839">
    <property type="entry name" value="Organic_radical_activase"/>
</dbReference>
<dbReference type="GO" id="GO:0016491">
    <property type="term" value="F:oxidoreductase activity"/>
    <property type="evidence" value="ECO:0007669"/>
    <property type="project" value="UniProtKB-KW"/>
</dbReference>
<dbReference type="InterPro" id="IPR007197">
    <property type="entry name" value="rSAM"/>
</dbReference>
<dbReference type="SFLD" id="SFLDS00029">
    <property type="entry name" value="Radical_SAM"/>
    <property type="match status" value="1"/>
</dbReference>
<dbReference type="NCBIfam" id="TIGR02494">
    <property type="entry name" value="PFLE_PFLC"/>
    <property type="match status" value="1"/>
</dbReference>
<protein>
    <submittedName>
        <fullName evidence="12">Glycyl-radical enzyme activating protein</fullName>
    </submittedName>
</protein>
<dbReference type="InterPro" id="IPR040074">
    <property type="entry name" value="BssD/PflA/YjjW"/>
</dbReference>
<feature type="domain" description="4Fe-4S ferredoxin-type" evidence="10">
    <location>
        <begin position="74"/>
        <end position="101"/>
    </location>
</feature>
<dbReference type="CDD" id="cd01335">
    <property type="entry name" value="Radical_SAM"/>
    <property type="match status" value="1"/>
</dbReference>
<dbReference type="PROSITE" id="PS51379">
    <property type="entry name" value="4FE4S_FER_2"/>
    <property type="match status" value="2"/>
</dbReference>
<dbReference type="GO" id="GO:0051539">
    <property type="term" value="F:4 iron, 4 sulfur cluster binding"/>
    <property type="evidence" value="ECO:0007669"/>
    <property type="project" value="UniProtKB-KW"/>
</dbReference>
<dbReference type="EMBL" id="NFLB01000001">
    <property type="protein sequence ID" value="OUQ06663.1"/>
    <property type="molecule type" value="Genomic_DNA"/>
</dbReference>
<dbReference type="GO" id="GO:0046872">
    <property type="term" value="F:metal ion binding"/>
    <property type="evidence" value="ECO:0007669"/>
    <property type="project" value="UniProtKB-KW"/>
</dbReference>
<dbReference type="RefSeq" id="WP_087254235.1">
    <property type="nucleotide sequence ID" value="NZ_NFLB01000001.1"/>
</dbReference>
<keyword evidence="8" id="KW-0411">Iron-sulfur</keyword>
<keyword evidence="7" id="KW-0408">Iron</keyword>
<evidence type="ECO:0000256" key="8">
    <source>
        <dbReference type="ARBA" id="ARBA00023014"/>
    </source>
</evidence>
<evidence type="ECO:0000256" key="2">
    <source>
        <dbReference type="ARBA" id="ARBA00009777"/>
    </source>
</evidence>
<dbReference type="Gene3D" id="3.20.20.70">
    <property type="entry name" value="Aldolase class I"/>
    <property type="match status" value="1"/>
</dbReference>
<evidence type="ECO:0000256" key="3">
    <source>
        <dbReference type="ARBA" id="ARBA00022485"/>
    </source>
</evidence>
<evidence type="ECO:0000256" key="9">
    <source>
        <dbReference type="ARBA" id="ARBA00047365"/>
    </source>
</evidence>
<evidence type="ECO:0000256" key="4">
    <source>
        <dbReference type="ARBA" id="ARBA00022691"/>
    </source>
</evidence>
<comment type="similarity">
    <text evidence="2">Belongs to the organic radical-activating enzymes family.</text>
</comment>
<reference evidence="13" key="1">
    <citation type="submission" date="2017-04" db="EMBL/GenBank/DDBJ databases">
        <title>Function of individual gut microbiota members based on whole genome sequencing of pure cultures obtained from chicken caecum.</title>
        <authorList>
            <person name="Medvecky M."/>
            <person name="Cejkova D."/>
            <person name="Polansky O."/>
            <person name="Karasova D."/>
            <person name="Kubasova T."/>
            <person name="Cizek A."/>
            <person name="Rychlik I."/>
        </authorList>
    </citation>
    <scope>NUCLEOTIDE SEQUENCE [LARGE SCALE GENOMIC DNA]</scope>
    <source>
        <strain evidence="13">An149</strain>
    </source>
</reference>